<sequence>MLLERLNALLRDSDSLLSRERDGHRRMYLYDMGDWWVSFERSACRLCGLFPGCDTTVLRLYDRPYPLVMASVSDRSLRAYARRHPLQRVSTGCLSLPCGELSSARYASWRRQILFDGEEPAG</sequence>
<dbReference type="Proteomes" id="UP000823847">
    <property type="component" value="Unassembled WGS sequence"/>
</dbReference>
<dbReference type="EMBL" id="DXEN01000064">
    <property type="protein sequence ID" value="HIX86592.1"/>
    <property type="molecule type" value="Genomic_DNA"/>
</dbReference>
<name>A0A9D2BQE9_9BACT</name>
<comment type="caution">
    <text evidence="1">The sequence shown here is derived from an EMBL/GenBank/DDBJ whole genome shotgun (WGS) entry which is preliminary data.</text>
</comment>
<protein>
    <submittedName>
        <fullName evidence="1">Uncharacterized protein</fullName>
    </submittedName>
</protein>
<accession>A0A9D2BQE9</accession>
<organism evidence="1 2">
    <name type="scientific">Candidatus Parabacteroides intestinigallinarum</name>
    <dbReference type="NCBI Taxonomy" id="2838722"/>
    <lineage>
        <taxon>Bacteria</taxon>
        <taxon>Pseudomonadati</taxon>
        <taxon>Bacteroidota</taxon>
        <taxon>Bacteroidia</taxon>
        <taxon>Bacteroidales</taxon>
        <taxon>Tannerellaceae</taxon>
        <taxon>Parabacteroides</taxon>
    </lineage>
</organism>
<dbReference type="AlphaFoldDB" id="A0A9D2BQE9"/>
<proteinExistence type="predicted"/>
<reference evidence="1" key="1">
    <citation type="journal article" date="2021" name="PeerJ">
        <title>Extensive microbial diversity within the chicken gut microbiome revealed by metagenomics and culture.</title>
        <authorList>
            <person name="Gilroy R."/>
            <person name="Ravi A."/>
            <person name="Getino M."/>
            <person name="Pursley I."/>
            <person name="Horton D.L."/>
            <person name="Alikhan N.F."/>
            <person name="Baker D."/>
            <person name="Gharbi K."/>
            <person name="Hall N."/>
            <person name="Watson M."/>
            <person name="Adriaenssens E.M."/>
            <person name="Foster-Nyarko E."/>
            <person name="Jarju S."/>
            <person name="Secka A."/>
            <person name="Antonio M."/>
            <person name="Oren A."/>
            <person name="Chaudhuri R.R."/>
            <person name="La Ragione R."/>
            <person name="Hildebrand F."/>
            <person name="Pallen M.J."/>
        </authorList>
    </citation>
    <scope>NUCLEOTIDE SEQUENCE</scope>
    <source>
        <strain evidence="1">ChiHecec2B26-12326</strain>
    </source>
</reference>
<reference evidence="1" key="2">
    <citation type="submission" date="2021-04" db="EMBL/GenBank/DDBJ databases">
        <authorList>
            <person name="Gilroy R."/>
        </authorList>
    </citation>
    <scope>NUCLEOTIDE SEQUENCE</scope>
    <source>
        <strain evidence="1">ChiHecec2B26-12326</strain>
    </source>
</reference>
<evidence type="ECO:0000313" key="1">
    <source>
        <dbReference type="EMBL" id="HIX86592.1"/>
    </source>
</evidence>
<gene>
    <name evidence="1" type="ORF">H9848_08310</name>
</gene>
<evidence type="ECO:0000313" key="2">
    <source>
        <dbReference type="Proteomes" id="UP000823847"/>
    </source>
</evidence>